<evidence type="ECO:0000313" key="9">
    <source>
        <dbReference type="EMBL" id="EMF13070.1"/>
    </source>
</evidence>
<keyword evidence="3" id="KW-0813">Transport</keyword>
<dbReference type="SUPFAM" id="SSF103473">
    <property type="entry name" value="MFS general substrate transporter"/>
    <property type="match status" value="1"/>
</dbReference>
<evidence type="ECO:0000256" key="7">
    <source>
        <dbReference type="SAM" id="MobiDB-lite"/>
    </source>
</evidence>
<keyword evidence="6 8" id="KW-0472">Membrane</keyword>
<keyword evidence="10" id="KW-1185">Reference proteome</keyword>
<accession>M3D4D6</accession>
<feature type="region of interest" description="Disordered" evidence="7">
    <location>
        <begin position="1"/>
        <end position="33"/>
    </location>
</feature>
<gene>
    <name evidence="9" type="ORF">SEPMUDRAFT_148446</name>
</gene>
<evidence type="ECO:0000256" key="5">
    <source>
        <dbReference type="ARBA" id="ARBA00022989"/>
    </source>
</evidence>
<dbReference type="Proteomes" id="UP000016931">
    <property type="component" value="Unassembled WGS sequence"/>
</dbReference>
<dbReference type="HOGENOM" id="CLU_004790_4_3_1"/>
<feature type="transmembrane region" description="Helical" evidence="8">
    <location>
        <begin position="268"/>
        <end position="289"/>
    </location>
</feature>
<evidence type="ECO:0000256" key="2">
    <source>
        <dbReference type="ARBA" id="ARBA00005982"/>
    </source>
</evidence>
<dbReference type="FunFam" id="1.20.1250.20:FF:000085">
    <property type="entry name" value="MFS peptide transporter Ptr2"/>
    <property type="match status" value="1"/>
</dbReference>
<reference evidence="9 10" key="1">
    <citation type="journal article" date="2012" name="PLoS Pathog.">
        <title>Diverse lifestyles and strategies of plant pathogenesis encoded in the genomes of eighteen Dothideomycetes fungi.</title>
        <authorList>
            <person name="Ohm R.A."/>
            <person name="Feau N."/>
            <person name="Henrissat B."/>
            <person name="Schoch C.L."/>
            <person name="Horwitz B.A."/>
            <person name="Barry K.W."/>
            <person name="Condon B.J."/>
            <person name="Copeland A.C."/>
            <person name="Dhillon B."/>
            <person name="Glaser F."/>
            <person name="Hesse C.N."/>
            <person name="Kosti I."/>
            <person name="LaButti K."/>
            <person name="Lindquist E.A."/>
            <person name="Lucas S."/>
            <person name="Salamov A.A."/>
            <person name="Bradshaw R.E."/>
            <person name="Ciuffetti L."/>
            <person name="Hamelin R.C."/>
            <person name="Kema G.H.J."/>
            <person name="Lawrence C."/>
            <person name="Scott J.A."/>
            <person name="Spatafora J.W."/>
            <person name="Turgeon B.G."/>
            <person name="de Wit P.J.G.M."/>
            <person name="Zhong S."/>
            <person name="Goodwin S.B."/>
            <person name="Grigoriev I.V."/>
        </authorList>
    </citation>
    <scope>NUCLEOTIDE SEQUENCE [LARGE SCALE GENOMIC DNA]</scope>
    <source>
        <strain evidence="9 10">SO2202</strain>
    </source>
</reference>
<dbReference type="InterPro" id="IPR036259">
    <property type="entry name" value="MFS_trans_sf"/>
</dbReference>
<dbReference type="GO" id="GO:0005886">
    <property type="term" value="C:plasma membrane"/>
    <property type="evidence" value="ECO:0007669"/>
    <property type="project" value="UniProtKB-ARBA"/>
</dbReference>
<dbReference type="EMBL" id="KB456263">
    <property type="protein sequence ID" value="EMF13070.1"/>
    <property type="molecule type" value="Genomic_DNA"/>
</dbReference>
<feature type="transmembrane region" description="Helical" evidence="8">
    <location>
        <begin position="155"/>
        <end position="179"/>
    </location>
</feature>
<proteinExistence type="inferred from homology"/>
<feature type="transmembrane region" description="Helical" evidence="8">
    <location>
        <begin position="185"/>
        <end position="202"/>
    </location>
</feature>
<dbReference type="Gene3D" id="1.20.1250.20">
    <property type="entry name" value="MFS general substrate transporter like domains"/>
    <property type="match status" value="1"/>
</dbReference>
<keyword evidence="5 8" id="KW-1133">Transmembrane helix</keyword>
<dbReference type="GO" id="GO:0071916">
    <property type="term" value="F:dipeptide transmembrane transporter activity"/>
    <property type="evidence" value="ECO:0007669"/>
    <property type="project" value="UniProtKB-ARBA"/>
</dbReference>
<feature type="compositionally biased region" description="Basic and acidic residues" evidence="7">
    <location>
        <begin position="1"/>
        <end position="26"/>
    </location>
</feature>
<dbReference type="OMA" id="RFKLICW"/>
<dbReference type="AlphaFoldDB" id="M3D4D6"/>
<comment type="subcellular location">
    <subcellularLocation>
        <location evidence="1">Membrane</location>
        <topology evidence="1">Multi-pass membrane protein</topology>
    </subcellularLocation>
</comment>
<dbReference type="InterPro" id="IPR000109">
    <property type="entry name" value="POT_fam"/>
</dbReference>
<name>M3D4D6_SPHMS</name>
<dbReference type="Pfam" id="PF00854">
    <property type="entry name" value="PTR2"/>
    <property type="match status" value="1"/>
</dbReference>
<feature type="transmembrane region" description="Helical" evidence="8">
    <location>
        <begin position="546"/>
        <end position="567"/>
    </location>
</feature>
<feature type="transmembrane region" description="Helical" evidence="8">
    <location>
        <begin position="126"/>
        <end position="146"/>
    </location>
</feature>
<dbReference type="RefSeq" id="XP_016761191.1">
    <property type="nucleotide sequence ID" value="XM_016904935.1"/>
</dbReference>
<dbReference type="eggNOG" id="KOG1237">
    <property type="taxonomic scope" value="Eukaryota"/>
</dbReference>
<protein>
    <submittedName>
        <fullName evidence="9">MFS general substrate transporter</fullName>
    </submittedName>
</protein>
<evidence type="ECO:0000256" key="8">
    <source>
        <dbReference type="SAM" id="Phobius"/>
    </source>
</evidence>
<organism evidence="9 10">
    <name type="scientific">Sphaerulina musiva (strain SO2202)</name>
    <name type="common">Poplar stem canker fungus</name>
    <name type="synonym">Septoria musiva</name>
    <dbReference type="NCBI Taxonomy" id="692275"/>
    <lineage>
        <taxon>Eukaryota</taxon>
        <taxon>Fungi</taxon>
        <taxon>Dikarya</taxon>
        <taxon>Ascomycota</taxon>
        <taxon>Pezizomycotina</taxon>
        <taxon>Dothideomycetes</taxon>
        <taxon>Dothideomycetidae</taxon>
        <taxon>Mycosphaerellales</taxon>
        <taxon>Mycosphaerellaceae</taxon>
        <taxon>Sphaerulina</taxon>
    </lineage>
</organism>
<evidence type="ECO:0000313" key="10">
    <source>
        <dbReference type="Proteomes" id="UP000016931"/>
    </source>
</evidence>
<dbReference type="OrthoDB" id="8904098at2759"/>
<sequence>MASKDVAVDARQGRGSDASSSEKHTTSLDGPNLYHDILANAGDYDGKPTEEELKTLRRVPGKMPAVAYLICFVEFCERASYYGVQQLIGNYVNRPLPAGGNGYGAPPRGTQETAGALGLGTQKANAVSQSFSMLVYVLPILFGWLADTRIGRFQLICYGVIVFGVAHVLMVASAAPSLLKDGSAVTPYLLSLYILAVGAAMFKPNVSPLLLDQMTTRVPVVITTKKGERVIEDPEATTERAMLWFYLLINIGGFMGVATTYSEKYVGWWLAFLLPLLLYLPLPLLLWFLKPRLVLHPPGGSDLGRSMKVLGVCLRRGGIMKIGRHGFWDLAKPSHIAAAGLNIQTNWNDQFVEDVKRAFQATGMFCFFPIQYINDNGLGGAAGYLSTMLTTNGVPNDVIQNFNSLSIIVTVPIVNYGLYPLLRKLNVYYGPVARISTGLMMSAVGGAGYTILNYYAYKQSPCGNYGSSDCTVGTGVAPITVWWMAIPYGLGGISEIFVNVPAYGIAYSRAPANMRGLVSAINLLNTGFAYAIGLACTSIITDPYLTWDFGGPAIVGAVVAVLFYILFRHIDKEEYTLNDSAENTDIHHTLEGTNVNEYRSNSINATTNEASAIEKNEAMLMSPKQ</sequence>
<dbReference type="PANTHER" id="PTHR11654">
    <property type="entry name" value="OLIGOPEPTIDE TRANSPORTER-RELATED"/>
    <property type="match status" value="1"/>
</dbReference>
<evidence type="ECO:0000256" key="6">
    <source>
        <dbReference type="ARBA" id="ARBA00023136"/>
    </source>
</evidence>
<keyword evidence="4 8" id="KW-0812">Transmembrane</keyword>
<dbReference type="GeneID" id="27902072"/>
<comment type="similarity">
    <text evidence="2">Belongs to the major facilitator superfamily. Proton-dependent oligopeptide transporter (POT/PTR) (TC 2.A.17) family.</text>
</comment>
<evidence type="ECO:0000256" key="4">
    <source>
        <dbReference type="ARBA" id="ARBA00022692"/>
    </source>
</evidence>
<feature type="transmembrane region" description="Helical" evidence="8">
    <location>
        <begin position="517"/>
        <end position="540"/>
    </location>
</feature>
<feature type="transmembrane region" description="Helical" evidence="8">
    <location>
        <begin position="243"/>
        <end position="262"/>
    </location>
</feature>
<evidence type="ECO:0000256" key="1">
    <source>
        <dbReference type="ARBA" id="ARBA00004141"/>
    </source>
</evidence>
<evidence type="ECO:0000256" key="3">
    <source>
        <dbReference type="ARBA" id="ARBA00022448"/>
    </source>
</evidence>